<evidence type="ECO:0000313" key="20">
    <source>
        <dbReference type="EMBL" id="RTI20846.1"/>
    </source>
</evidence>
<dbReference type="Proteomes" id="UP000286910">
    <property type="component" value="Unassembled WGS sequence"/>
</dbReference>
<evidence type="ECO:0000313" key="24">
    <source>
        <dbReference type="Proteomes" id="UP000286910"/>
    </source>
</evidence>
<feature type="domain" description="HhH-GPD" evidence="14">
    <location>
        <begin position="36"/>
        <end position="178"/>
    </location>
</feature>
<dbReference type="Pfam" id="PF00633">
    <property type="entry name" value="HHH"/>
    <property type="match status" value="1"/>
</dbReference>
<dbReference type="GO" id="GO:0035485">
    <property type="term" value="F:adenine/guanine mispair binding"/>
    <property type="evidence" value="ECO:0007669"/>
    <property type="project" value="TreeGrafter"/>
</dbReference>
<gene>
    <name evidence="15" type="ORF">AN926_02510</name>
    <name evidence="21" type="ORF">CSW14_04160</name>
    <name evidence="20" type="ORF">CSW23_00680</name>
    <name evidence="19" type="ORF">CSW29_01045</name>
    <name evidence="18" type="ORF">CSW40_07335</name>
    <name evidence="17" type="ORF">CSW41_06935</name>
    <name evidence="16" type="ORF">CSW45_00590</name>
</gene>
<sequence length="344" mass="38701">MEKFQEALLAWYRENPRSLPWRGEKDPYRILVAEVLLQQTRTAQAIPYYHRFLARFPTLKALREASLEEVLKAWQGAGYYRRALHLHRLAQEVEALPRSYAELLKLPGLGPYTAAAVASLAFGERVAAVDGNVRRVLSRVFALENPAPRMLRNLAQGLLPQGEASGEWNQALMDLGATVCLPRRPLCPKCPVAPLCQGRVDPGRYPGARRRKVREEALAALVLWGREGVYLERLEGRFAGLYGVPLFPQEELPRRVRSFGVDPRFAGEVHHTLTHRRLRVGVYVAPWDGEGAASRREQLVDPGEKPLPKLMEKVLRQAQAFLAHEGILSFPHAKAHGVKPFEPG</sequence>
<evidence type="ECO:0000313" key="23">
    <source>
        <dbReference type="Proteomes" id="UP000286712"/>
    </source>
</evidence>
<dbReference type="InterPro" id="IPR044298">
    <property type="entry name" value="MIG/MutY"/>
</dbReference>
<dbReference type="Proteomes" id="UP000286712">
    <property type="component" value="Unassembled WGS sequence"/>
</dbReference>
<dbReference type="EMBL" id="PEMW01000106">
    <property type="protein sequence ID" value="RTI57965.1"/>
    <property type="molecule type" value="Genomic_DNA"/>
</dbReference>
<evidence type="ECO:0000256" key="5">
    <source>
        <dbReference type="ARBA" id="ARBA00022023"/>
    </source>
</evidence>
<dbReference type="GeneID" id="93866378"/>
<dbReference type="SMART" id="SM00478">
    <property type="entry name" value="ENDO3c"/>
    <property type="match status" value="1"/>
</dbReference>
<evidence type="ECO:0000256" key="1">
    <source>
        <dbReference type="ARBA" id="ARBA00000843"/>
    </source>
</evidence>
<dbReference type="SMART" id="SM00525">
    <property type="entry name" value="FES"/>
    <property type="match status" value="1"/>
</dbReference>
<evidence type="ECO:0000313" key="19">
    <source>
        <dbReference type="EMBL" id="RTI03203.1"/>
    </source>
</evidence>
<evidence type="ECO:0000256" key="3">
    <source>
        <dbReference type="ARBA" id="ARBA00008343"/>
    </source>
</evidence>
<evidence type="ECO:0000313" key="17">
    <source>
        <dbReference type="EMBL" id="RTH17992.1"/>
    </source>
</evidence>
<evidence type="ECO:0000256" key="4">
    <source>
        <dbReference type="ARBA" id="ARBA00012045"/>
    </source>
</evidence>
<dbReference type="PROSITE" id="PS00764">
    <property type="entry name" value="ENDONUCLEASE_III_1"/>
    <property type="match status" value="1"/>
</dbReference>
<evidence type="ECO:0000313" key="22">
    <source>
        <dbReference type="Proteomes" id="UP000053099"/>
    </source>
</evidence>
<dbReference type="EMBL" id="PEMH01000022">
    <property type="protein sequence ID" value="RTI03203.1"/>
    <property type="molecule type" value="Genomic_DNA"/>
</dbReference>
<dbReference type="EMBL" id="PEMN01000013">
    <property type="protein sequence ID" value="RTI20846.1"/>
    <property type="molecule type" value="Genomic_DNA"/>
</dbReference>
<dbReference type="Gene3D" id="1.10.340.30">
    <property type="entry name" value="Hypothetical protein, domain 2"/>
    <property type="match status" value="1"/>
</dbReference>
<dbReference type="Pfam" id="PF00730">
    <property type="entry name" value="HhH-GPD"/>
    <property type="match status" value="1"/>
</dbReference>
<dbReference type="EMBL" id="LJJR01000005">
    <property type="protein sequence ID" value="KPD32733.1"/>
    <property type="molecule type" value="Genomic_DNA"/>
</dbReference>
<dbReference type="AlphaFoldDB" id="A0A0N0ZT61"/>
<dbReference type="Proteomes" id="UP000288073">
    <property type="component" value="Unassembled WGS sequence"/>
</dbReference>
<evidence type="ECO:0000256" key="2">
    <source>
        <dbReference type="ARBA" id="ARBA00001966"/>
    </source>
</evidence>
<comment type="similarity">
    <text evidence="3">Belongs to the Nth/MutY family.</text>
</comment>
<dbReference type="EMBL" id="PELR01000011">
    <property type="protein sequence ID" value="RTH07371.1"/>
    <property type="molecule type" value="Genomic_DNA"/>
</dbReference>
<dbReference type="Proteomes" id="UP000288347">
    <property type="component" value="Unassembled WGS sequence"/>
</dbReference>
<reference evidence="23 24" key="2">
    <citation type="journal article" date="2019" name="Extremophiles">
        <title>Biogeography of thermophiles and predominance of Thermus scotoductus in domestic water heaters.</title>
        <authorList>
            <person name="Wilpiszeski R.L."/>
            <person name="Zhang Z."/>
            <person name="House C.H."/>
        </authorList>
    </citation>
    <scope>NUCLEOTIDE SEQUENCE [LARGE SCALE GENOMIC DNA]</scope>
    <source>
        <strain evidence="20 27">10_S10</strain>
        <strain evidence="19 28">16_S16</strain>
        <strain evidence="21 26">1_S1</strain>
        <strain evidence="18 23">27_S27</strain>
        <strain evidence="17 25">28_S28</strain>
        <strain evidence="16 24">32_S32</strain>
    </source>
</reference>
<dbReference type="EMBL" id="PELW01000199">
    <property type="protein sequence ID" value="RTH25090.1"/>
    <property type="molecule type" value="Genomic_DNA"/>
</dbReference>
<proteinExistence type="inferred from homology"/>
<evidence type="ECO:0000313" key="18">
    <source>
        <dbReference type="EMBL" id="RTH25090.1"/>
    </source>
</evidence>
<evidence type="ECO:0000313" key="26">
    <source>
        <dbReference type="Proteomes" id="UP000287467"/>
    </source>
</evidence>
<dbReference type="InterPro" id="IPR003265">
    <property type="entry name" value="HhH-GPD_domain"/>
</dbReference>
<dbReference type="PANTHER" id="PTHR42944">
    <property type="entry name" value="ADENINE DNA GLYCOSYLASE"/>
    <property type="match status" value="1"/>
</dbReference>
<evidence type="ECO:0000256" key="8">
    <source>
        <dbReference type="ARBA" id="ARBA00022763"/>
    </source>
</evidence>
<dbReference type="Gene3D" id="1.10.1670.10">
    <property type="entry name" value="Helix-hairpin-Helix base-excision DNA repair enzymes (C-terminal)"/>
    <property type="match status" value="1"/>
</dbReference>
<dbReference type="PANTHER" id="PTHR42944:SF1">
    <property type="entry name" value="ADENINE DNA GLYCOSYLASE"/>
    <property type="match status" value="1"/>
</dbReference>
<dbReference type="EC" id="3.2.2.31" evidence="4"/>
<dbReference type="GO" id="GO:0034039">
    <property type="term" value="F:8-oxo-7,8-dihydroguanine DNA N-glycosylase activity"/>
    <property type="evidence" value="ECO:0007669"/>
    <property type="project" value="TreeGrafter"/>
</dbReference>
<dbReference type="EMBL" id="PELV01000210">
    <property type="protein sequence ID" value="RTH17992.1"/>
    <property type="molecule type" value="Genomic_DNA"/>
</dbReference>
<keyword evidence="10" id="KW-0408">Iron</keyword>
<evidence type="ECO:0000256" key="12">
    <source>
        <dbReference type="ARBA" id="ARBA00023204"/>
    </source>
</evidence>
<evidence type="ECO:0000256" key="7">
    <source>
        <dbReference type="ARBA" id="ARBA00022723"/>
    </source>
</evidence>
<comment type="caution">
    <text evidence="15">The sequence shown here is derived from an EMBL/GenBank/DDBJ whole genome shotgun (WGS) entry which is preliminary data.</text>
</comment>
<keyword evidence="7" id="KW-0479">Metal-binding</keyword>
<evidence type="ECO:0000313" key="16">
    <source>
        <dbReference type="EMBL" id="RTH07371.1"/>
    </source>
</evidence>
<evidence type="ECO:0000256" key="6">
    <source>
        <dbReference type="ARBA" id="ARBA00022485"/>
    </source>
</evidence>
<evidence type="ECO:0000313" key="15">
    <source>
        <dbReference type="EMBL" id="KPD32733.1"/>
    </source>
</evidence>
<dbReference type="InterPro" id="IPR023170">
    <property type="entry name" value="HhH_base_excis_C"/>
</dbReference>
<keyword evidence="13" id="KW-0326">Glycosidase</keyword>
<evidence type="ECO:0000259" key="14">
    <source>
        <dbReference type="SMART" id="SM00478"/>
    </source>
</evidence>
<comment type="catalytic activity">
    <reaction evidence="1">
        <text>Hydrolyzes free adenine bases from 7,8-dihydro-8-oxoguanine:adenine mismatched double-stranded DNA, leaving an apurinic site.</text>
        <dbReference type="EC" id="3.2.2.31"/>
    </reaction>
</comment>
<dbReference type="InterPro" id="IPR011257">
    <property type="entry name" value="DNA_glycosylase"/>
</dbReference>
<dbReference type="GO" id="GO:0046872">
    <property type="term" value="F:metal ion binding"/>
    <property type="evidence" value="ECO:0007669"/>
    <property type="project" value="UniProtKB-KW"/>
</dbReference>
<keyword evidence="8" id="KW-0227">DNA damage</keyword>
<evidence type="ECO:0000313" key="25">
    <source>
        <dbReference type="Proteomes" id="UP000287439"/>
    </source>
</evidence>
<evidence type="ECO:0000256" key="9">
    <source>
        <dbReference type="ARBA" id="ARBA00022801"/>
    </source>
</evidence>
<dbReference type="CDD" id="cd00056">
    <property type="entry name" value="ENDO3c"/>
    <property type="match status" value="1"/>
</dbReference>
<dbReference type="GO" id="GO:0006298">
    <property type="term" value="P:mismatch repair"/>
    <property type="evidence" value="ECO:0007669"/>
    <property type="project" value="TreeGrafter"/>
</dbReference>
<dbReference type="InterPro" id="IPR003651">
    <property type="entry name" value="Endonuclease3_FeS-loop_motif"/>
</dbReference>
<dbReference type="Proteomes" id="UP000287439">
    <property type="component" value="Unassembled WGS sequence"/>
</dbReference>
<dbReference type="RefSeq" id="WP_019550464.1">
    <property type="nucleotide sequence ID" value="NZ_DAHVNI010000028.1"/>
</dbReference>
<dbReference type="GO" id="GO:0051539">
    <property type="term" value="F:4 iron, 4 sulfur cluster binding"/>
    <property type="evidence" value="ECO:0007669"/>
    <property type="project" value="UniProtKB-KW"/>
</dbReference>
<comment type="cofactor">
    <cofactor evidence="2">
        <name>[4Fe-4S] cluster</name>
        <dbReference type="ChEBI" id="CHEBI:49883"/>
    </cofactor>
</comment>
<dbReference type="SUPFAM" id="SSF48150">
    <property type="entry name" value="DNA-glycosylase"/>
    <property type="match status" value="1"/>
</dbReference>
<accession>A0A0N0ZT61</accession>
<name>A0A0N0ZT61_THESC</name>
<evidence type="ECO:0000256" key="13">
    <source>
        <dbReference type="ARBA" id="ARBA00023295"/>
    </source>
</evidence>
<dbReference type="InterPro" id="IPR000445">
    <property type="entry name" value="HhH_motif"/>
</dbReference>
<keyword evidence="6" id="KW-0004">4Fe-4S</keyword>
<dbReference type="Proteomes" id="UP000053099">
    <property type="component" value="Unassembled WGS sequence"/>
</dbReference>
<keyword evidence="9" id="KW-0378">Hydrolase</keyword>
<protein>
    <recommendedName>
        <fullName evidence="5">Adenine DNA glycosylase</fullName>
        <ecNumber evidence="4">3.2.2.31</ecNumber>
    </recommendedName>
</protein>
<keyword evidence="12" id="KW-0234">DNA repair</keyword>
<dbReference type="InterPro" id="IPR004035">
    <property type="entry name" value="Endouclease-III_FeS-bd_BS"/>
</dbReference>
<dbReference type="GO" id="GO:0032357">
    <property type="term" value="F:oxidized purine DNA binding"/>
    <property type="evidence" value="ECO:0007669"/>
    <property type="project" value="TreeGrafter"/>
</dbReference>
<evidence type="ECO:0000313" key="28">
    <source>
        <dbReference type="Proteomes" id="UP000288347"/>
    </source>
</evidence>
<reference evidence="15 22" key="1">
    <citation type="submission" date="2015-09" db="EMBL/GenBank/DDBJ databases">
        <title>Draft genome sequence of Thermus scotoductus strain K1 isolated from a geothermal spring in Nagorno-Karabakh, Armenia.</title>
        <authorList>
            <person name="Saghatelyan A."/>
            <person name="Poghosyan L."/>
            <person name="Panosyan H."/>
            <person name="Birkeland N.-K."/>
        </authorList>
    </citation>
    <scope>NUCLEOTIDE SEQUENCE [LARGE SCALE GENOMIC DNA]</scope>
    <source>
        <strain evidence="15 22">K1</strain>
    </source>
</reference>
<organism evidence="15 22">
    <name type="scientific">Thermus scotoductus</name>
    <dbReference type="NCBI Taxonomy" id="37636"/>
    <lineage>
        <taxon>Bacteria</taxon>
        <taxon>Thermotogati</taxon>
        <taxon>Deinococcota</taxon>
        <taxon>Deinococci</taxon>
        <taxon>Thermales</taxon>
        <taxon>Thermaceae</taxon>
        <taxon>Thermus</taxon>
    </lineage>
</organism>
<evidence type="ECO:0000313" key="21">
    <source>
        <dbReference type="EMBL" id="RTI57965.1"/>
    </source>
</evidence>
<dbReference type="Proteomes" id="UP000287467">
    <property type="component" value="Unassembled WGS sequence"/>
</dbReference>
<evidence type="ECO:0000313" key="27">
    <source>
        <dbReference type="Proteomes" id="UP000288073"/>
    </source>
</evidence>
<evidence type="ECO:0000256" key="10">
    <source>
        <dbReference type="ARBA" id="ARBA00023004"/>
    </source>
</evidence>
<evidence type="ECO:0000256" key="11">
    <source>
        <dbReference type="ARBA" id="ARBA00023014"/>
    </source>
</evidence>
<keyword evidence="11" id="KW-0411">Iron-sulfur</keyword>
<dbReference type="PATRIC" id="fig|37636.3.peg.2116"/>
<dbReference type="GO" id="GO:0006284">
    <property type="term" value="P:base-excision repair"/>
    <property type="evidence" value="ECO:0007669"/>
    <property type="project" value="InterPro"/>
</dbReference>
<dbReference type="GO" id="GO:0000701">
    <property type="term" value="F:purine-specific mismatch base pair DNA N-glycosylase activity"/>
    <property type="evidence" value="ECO:0007669"/>
    <property type="project" value="UniProtKB-EC"/>
</dbReference>